<sequence>MVPNSRSSHAGLSSIIKELPKVQNLQLQCGSQLKISALGGCCSKGDISRSENSLNFILIQMGMNCLSTKELSDSILQKFNSSLAGNCLLPENENPDWLSFNSEGSSVSFEVPKVNGRSLKAVILCIVYSSSNIIASEGIILKNMMIINYTKATSHVYEGDTLASLKNKDSQSVLSNLEAGDKVQVVAVVLGYGFTVKKTIVSLIYGDPIDQTMEEKDEGIVSGDDMLADENLTVHGGDEKEEFKLLRKRKFQEYDD</sequence>
<dbReference type="Proteomes" id="UP001341840">
    <property type="component" value="Unassembled WGS sequence"/>
</dbReference>
<gene>
    <name evidence="1" type="ORF">PIB30_095523</name>
</gene>
<organism evidence="1 2">
    <name type="scientific">Stylosanthes scabra</name>
    <dbReference type="NCBI Taxonomy" id="79078"/>
    <lineage>
        <taxon>Eukaryota</taxon>
        <taxon>Viridiplantae</taxon>
        <taxon>Streptophyta</taxon>
        <taxon>Embryophyta</taxon>
        <taxon>Tracheophyta</taxon>
        <taxon>Spermatophyta</taxon>
        <taxon>Magnoliopsida</taxon>
        <taxon>eudicotyledons</taxon>
        <taxon>Gunneridae</taxon>
        <taxon>Pentapetalae</taxon>
        <taxon>rosids</taxon>
        <taxon>fabids</taxon>
        <taxon>Fabales</taxon>
        <taxon>Fabaceae</taxon>
        <taxon>Papilionoideae</taxon>
        <taxon>50 kb inversion clade</taxon>
        <taxon>dalbergioids sensu lato</taxon>
        <taxon>Dalbergieae</taxon>
        <taxon>Pterocarpus clade</taxon>
        <taxon>Stylosanthes</taxon>
    </lineage>
</organism>
<evidence type="ECO:0000313" key="1">
    <source>
        <dbReference type="EMBL" id="MED6201484.1"/>
    </source>
</evidence>
<evidence type="ECO:0000313" key="2">
    <source>
        <dbReference type="Proteomes" id="UP001341840"/>
    </source>
</evidence>
<reference evidence="1 2" key="1">
    <citation type="journal article" date="2023" name="Plants (Basel)">
        <title>Bridging the Gap: Combining Genomics and Transcriptomics Approaches to Understand Stylosanthes scabra, an Orphan Legume from the Brazilian Caatinga.</title>
        <authorList>
            <person name="Ferreira-Neto J.R.C."/>
            <person name="da Silva M.D."/>
            <person name="Binneck E."/>
            <person name="de Melo N.F."/>
            <person name="da Silva R.H."/>
            <person name="de Melo A.L.T.M."/>
            <person name="Pandolfi V."/>
            <person name="Bustamante F.O."/>
            <person name="Brasileiro-Vidal A.C."/>
            <person name="Benko-Iseppon A.M."/>
        </authorList>
    </citation>
    <scope>NUCLEOTIDE SEQUENCE [LARGE SCALE GENOMIC DNA]</scope>
    <source>
        <tissue evidence="1">Leaves</tissue>
    </source>
</reference>
<keyword evidence="2" id="KW-1185">Reference proteome</keyword>
<name>A0ABU6XUS0_9FABA</name>
<proteinExistence type="predicted"/>
<protein>
    <submittedName>
        <fullName evidence="1">Uncharacterized protein</fullName>
    </submittedName>
</protein>
<dbReference type="EMBL" id="JASCZI010213640">
    <property type="protein sequence ID" value="MED6201484.1"/>
    <property type="molecule type" value="Genomic_DNA"/>
</dbReference>
<comment type="caution">
    <text evidence="1">The sequence shown here is derived from an EMBL/GenBank/DDBJ whole genome shotgun (WGS) entry which is preliminary data.</text>
</comment>
<accession>A0ABU6XUS0</accession>